<evidence type="ECO:0008006" key="4">
    <source>
        <dbReference type="Google" id="ProtNLM"/>
    </source>
</evidence>
<evidence type="ECO:0000313" key="2">
    <source>
        <dbReference type="EMBL" id="WYJ79541.1"/>
    </source>
</evidence>
<reference evidence="1 3" key="2">
    <citation type="submission" date="2024-03" db="EMBL/GenBank/DDBJ databases">
        <title>The Genome Sequence of Enterococcus sp. DIV1094.</title>
        <authorList>
            <consortium name="The Broad Institute Genomics Platform"/>
            <consortium name="The Broad Institute Microbial Omics Core"/>
            <consortium name="The Broad Institute Genomic Center for Infectious Diseases"/>
            <person name="Earl A."/>
            <person name="Manson A."/>
            <person name="Gilmore M."/>
            <person name="Schwartman J."/>
            <person name="Shea T."/>
            <person name="Abouelleil A."/>
            <person name="Cao P."/>
            <person name="Chapman S."/>
            <person name="Cusick C."/>
            <person name="Young S."/>
            <person name="Neafsey D."/>
            <person name="Nusbaum C."/>
            <person name="Birren B."/>
        </authorList>
    </citation>
    <scope>NUCLEOTIDE SEQUENCE [LARGE SCALE GENOMIC DNA]</scope>
    <source>
        <strain evidence="1 3">DIV1094</strain>
    </source>
</reference>
<accession>A0ABZ2SX64</accession>
<reference evidence="1 3" key="1">
    <citation type="submission" date="2021-03" db="EMBL/GenBank/DDBJ databases">
        <authorList>
            <person name="Gilmore M.S."/>
            <person name="Schwartzman J."/>
            <person name="Van Tyne D."/>
            <person name="Martin M."/>
            <person name="Earl A.M."/>
            <person name="Manson A.L."/>
            <person name="Straub T."/>
            <person name="Salamzade R."/>
            <person name="Saavedra J."/>
            <person name="Lebreton F."/>
            <person name="Prichula J."/>
            <person name="Schaufler K."/>
            <person name="Gaca A."/>
            <person name="Sgardioli B."/>
            <person name="Wagenaar J."/>
            <person name="Strong T."/>
        </authorList>
    </citation>
    <scope>NUCLEOTIDE SEQUENCE [LARGE SCALE GENOMIC DNA]</scope>
    <source>
        <strain evidence="1 3">DIV1094</strain>
    </source>
</reference>
<proteinExistence type="predicted"/>
<organism evidence="1 3">
    <name type="scientific">Candidatus Enterococcus mangumiae</name>
    <dbReference type="NCBI Taxonomy" id="2230878"/>
    <lineage>
        <taxon>Bacteria</taxon>
        <taxon>Bacillati</taxon>
        <taxon>Bacillota</taxon>
        <taxon>Bacilli</taxon>
        <taxon>Lactobacillales</taxon>
        <taxon>Enterococcaceae</taxon>
        <taxon>Enterococcus</taxon>
    </lineage>
</organism>
<dbReference type="EMBL" id="CP147250">
    <property type="protein sequence ID" value="WYJ79026.1"/>
    <property type="molecule type" value="Genomic_DNA"/>
</dbReference>
<sequence length="123" mass="14596">MSKALKWLEADRLEKECDKNVDPYKTVNHSFLDGFNYALANIQMSEEIELNDNQKIVLEYLKEKYQETDSKVFLPFWTLKNNSVLSWRREEQLYAVYIKMSGEQQFEILAAFAAWGLEQEETE</sequence>
<gene>
    <name evidence="1" type="ORF">DOK79_000533</name>
    <name evidence="2" type="ORF">DOK79_001081</name>
</gene>
<evidence type="ECO:0000313" key="1">
    <source>
        <dbReference type="EMBL" id="WYJ79026.1"/>
    </source>
</evidence>
<keyword evidence="3" id="KW-1185">Reference proteome</keyword>
<evidence type="ECO:0000313" key="3">
    <source>
        <dbReference type="Proteomes" id="UP000664360"/>
    </source>
</evidence>
<dbReference type="Proteomes" id="UP000664360">
    <property type="component" value="Chromosome"/>
</dbReference>
<dbReference type="RefSeq" id="WP_206856948.1">
    <property type="nucleotide sequence ID" value="NZ_CP147250.1"/>
</dbReference>
<dbReference type="EMBL" id="CP147250">
    <property type="protein sequence ID" value="WYJ79541.1"/>
    <property type="molecule type" value="Genomic_DNA"/>
</dbReference>
<protein>
    <recommendedName>
        <fullName evidence="4">Phage ABA sandwich domain-containing protein</fullName>
    </recommendedName>
</protein>
<name>A0ABZ2SX64_9ENTE</name>